<sequence length="109" mass="12757">MHFLAASWELFESQTISNCFKKADFGEDTSTALLDVPDKYESAWKNVQDAMNVSCNFEDFVAADDNTATCRLQSVEDLCEELVRIVRKRRKKMRHPNKHVWRQWSILKS</sequence>
<gene>
    <name evidence="1" type="ORF">PR048_017454</name>
</gene>
<reference evidence="1 2" key="1">
    <citation type="submission" date="2023-02" db="EMBL/GenBank/DDBJ databases">
        <title>LHISI_Scaffold_Assembly.</title>
        <authorList>
            <person name="Stuart O.P."/>
            <person name="Cleave R."/>
            <person name="Magrath M.J.L."/>
            <person name="Mikheyev A.S."/>
        </authorList>
    </citation>
    <scope>NUCLEOTIDE SEQUENCE [LARGE SCALE GENOMIC DNA]</scope>
    <source>
        <strain evidence="1">Daus_M_001</strain>
        <tissue evidence="1">Leg muscle</tissue>
    </source>
</reference>
<keyword evidence="2" id="KW-1185">Reference proteome</keyword>
<evidence type="ECO:0000313" key="2">
    <source>
        <dbReference type="Proteomes" id="UP001159363"/>
    </source>
</evidence>
<accession>A0ABQ9H9J5</accession>
<organism evidence="1 2">
    <name type="scientific">Dryococelus australis</name>
    <dbReference type="NCBI Taxonomy" id="614101"/>
    <lineage>
        <taxon>Eukaryota</taxon>
        <taxon>Metazoa</taxon>
        <taxon>Ecdysozoa</taxon>
        <taxon>Arthropoda</taxon>
        <taxon>Hexapoda</taxon>
        <taxon>Insecta</taxon>
        <taxon>Pterygota</taxon>
        <taxon>Neoptera</taxon>
        <taxon>Polyneoptera</taxon>
        <taxon>Phasmatodea</taxon>
        <taxon>Verophasmatodea</taxon>
        <taxon>Anareolatae</taxon>
        <taxon>Phasmatidae</taxon>
        <taxon>Eurycanthinae</taxon>
        <taxon>Dryococelus</taxon>
    </lineage>
</organism>
<evidence type="ECO:0000313" key="1">
    <source>
        <dbReference type="EMBL" id="KAJ8880981.1"/>
    </source>
</evidence>
<protein>
    <submittedName>
        <fullName evidence="1">Uncharacterized protein</fullName>
    </submittedName>
</protein>
<comment type="caution">
    <text evidence="1">The sequence shown here is derived from an EMBL/GenBank/DDBJ whole genome shotgun (WGS) entry which is preliminary data.</text>
</comment>
<name>A0ABQ9H9J5_9NEOP</name>
<dbReference type="EMBL" id="JARBHB010000006">
    <property type="protein sequence ID" value="KAJ8880981.1"/>
    <property type="molecule type" value="Genomic_DNA"/>
</dbReference>
<proteinExistence type="predicted"/>
<dbReference type="Proteomes" id="UP001159363">
    <property type="component" value="Chromosome 5"/>
</dbReference>